<evidence type="ECO:0000256" key="3">
    <source>
        <dbReference type="ARBA" id="ARBA00022692"/>
    </source>
</evidence>
<feature type="transmembrane region" description="Helical" evidence="6">
    <location>
        <begin position="417"/>
        <end position="437"/>
    </location>
</feature>
<keyword evidence="3 6" id="KW-0812">Transmembrane</keyword>
<evidence type="ECO:0000256" key="5">
    <source>
        <dbReference type="ARBA" id="ARBA00023136"/>
    </source>
</evidence>
<evidence type="ECO:0000256" key="2">
    <source>
        <dbReference type="ARBA" id="ARBA00022475"/>
    </source>
</evidence>
<feature type="transmembrane region" description="Helical" evidence="6">
    <location>
        <begin position="305"/>
        <end position="324"/>
    </location>
</feature>
<feature type="transmembrane region" description="Helical" evidence="6">
    <location>
        <begin position="507"/>
        <end position="531"/>
    </location>
</feature>
<comment type="subcellular location">
    <subcellularLocation>
        <location evidence="1">Cell membrane</location>
        <topology evidence="1">Multi-pass membrane protein</topology>
    </subcellularLocation>
</comment>
<evidence type="ECO:0000256" key="4">
    <source>
        <dbReference type="ARBA" id="ARBA00022989"/>
    </source>
</evidence>
<feature type="transmembrane region" description="Helical" evidence="6">
    <location>
        <begin position="443"/>
        <end position="462"/>
    </location>
</feature>
<dbReference type="InterPro" id="IPR050833">
    <property type="entry name" value="Poly_Biosynth_Transport"/>
</dbReference>
<evidence type="ECO:0000256" key="6">
    <source>
        <dbReference type="SAM" id="Phobius"/>
    </source>
</evidence>
<keyword evidence="8" id="KW-1185">Reference proteome</keyword>
<protein>
    <submittedName>
        <fullName evidence="7">Cell division protein</fullName>
    </submittedName>
</protein>
<proteinExistence type="predicted"/>
<reference evidence="7" key="1">
    <citation type="journal article" date="2024" name="Int. J. Syst. Evol. Microbiol.">
        <title>Turicibacter faecis sp. nov., isolated from faeces of heart failure mouse model.</title>
        <authorList>
            <person name="Imamura Y."/>
            <person name="Motooka D."/>
            <person name="Nakajima Y."/>
            <person name="Ito S."/>
            <person name="Kitakaze M."/>
            <person name="Iida T."/>
            <person name="Nakamura S."/>
        </authorList>
    </citation>
    <scope>NUCLEOTIDE SEQUENCE</scope>
    <source>
        <strain evidence="7">TC023</strain>
    </source>
</reference>
<feature type="transmembrane region" description="Helical" evidence="6">
    <location>
        <begin position="86"/>
        <end position="106"/>
    </location>
</feature>
<feature type="transmembrane region" description="Helical" evidence="6">
    <location>
        <begin position="385"/>
        <end position="410"/>
    </location>
</feature>
<feature type="transmembrane region" description="Helical" evidence="6">
    <location>
        <begin position="9"/>
        <end position="29"/>
    </location>
</feature>
<keyword evidence="2" id="KW-1003">Cell membrane</keyword>
<dbReference type="InterPro" id="IPR024923">
    <property type="entry name" value="PG_synth_SpoVB"/>
</dbReference>
<dbReference type="EMBL" id="AP028127">
    <property type="protein sequence ID" value="BEH90343.1"/>
    <property type="molecule type" value="Genomic_DNA"/>
</dbReference>
<dbReference type="PANTHER" id="PTHR30250">
    <property type="entry name" value="PST FAMILY PREDICTED COLANIC ACID TRANSPORTER"/>
    <property type="match status" value="1"/>
</dbReference>
<keyword evidence="7" id="KW-0131">Cell cycle</keyword>
<evidence type="ECO:0000313" key="7">
    <source>
        <dbReference type="EMBL" id="BEH90343.1"/>
    </source>
</evidence>
<dbReference type="PIRSF" id="PIRSF038958">
    <property type="entry name" value="PG_synth_SpoVB"/>
    <property type="match status" value="1"/>
</dbReference>
<organism evidence="7 8">
    <name type="scientific">Turicibacter faecis</name>
    <dbReference type="NCBI Taxonomy" id="2963365"/>
    <lineage>
        <taxon>Bacteria</taxon>
        <taxon>Bacillati</taxon>
        <taxon>Bacillota</taxon>
        <taxon>Erysipelotrichia</taxon>
        <taxon>Erysipelotrichales</taxon>
        <taxon>Turicibacteraceae</taxon>
        <taxon>Turicibacter</taxon>
    </lineage>
</organism>
<feature type="transmembrane region" description="Helical" evidence="6">
    <location>
        <begin position="41"/>
        <end position="65"/>
    </location>
</feature>
<name>A0ABM8IGI0_9FIRM</name>
<accession>A0ABM8IGI0</accession>
<dbReference type="CDD" id="cd13124">
    <property type="entry name" value="MATE_SpoVB_like"/>
    <property type="match status" value="1"/>
</dbReference>
<feature type="transmembrane region" description="Helical" evidence="6">
    <location>
        <begin position="203"/>
        <end position="227"/>
    </location>
</feature>
<evidence type="ECO:0000256" key="1">
    <source>
        <dbReference type="ARBA" id="ARBA00004651"/>
    </source>
</evidence>
<feature type="transmembrane region" description="Helical" evidence="6">
    <location>
        <begin position="251"/>
        <end position="272"/>
    </location>
</feature>
<keyword evidence="7" id="KW-0132">Cell division</keyword>
<evidence type="ECO:0000313" key="8">
    <source>
        <dbReference type="Proteomes" id="UP001432099"/>
    </source>
</evidence>
<feature type="transmembrane region" description="Helical" evidence="6">
    <location>
        <begin position="137"/>
        <end position="157"/>
    </location>
</feature>
<feature type="transmembrane region" description="Helical" evidence="6">
    <location>
        <begin position="178"/>
        <end position="197"/>
    </location>
</feature>
<dbReference type="RefSeq" id="WP_262951056.1">
    <property type="nucleotide sequence ID" value="NZ_AP028127.1"/>
</dbReference>
<gene>
    <name evidence="7" type="ORF">T23_04450</name>
</gene>
<dbReference type="GO" id="GO:0051301">
    <property type="term" value="P:cell division"/>
    <property type="evidence" value="ECO:0007669"/>
    <property type="project" value="UniProtKB-KW"/>
</dbReference>
<keyword evidence="4 6" id="KW-1133">Transmembrane helix</keyword>
<keyword evidence="5 6" id="KW-0472">Membrane</keyword>
<dbReference type="Pfam" id="PF01943">
    <property type="entry name" value="Polysacc_synt"/>
    <property type="match status" value="1"/>
</dbReference>
<dbReference type="PANTHER" id="PTHR30250:SF21">
    <property type="entry name" value="LIPID II FLIPPASE MURJ"/>
    <property type="match status" value="1"/>
</dbReference>
<feature type="transmembrane region" description="Helical" evidence="6">
    <location>
        <begin position="345"/>
        <end position="365"/>
    </location>
</feature>
<dbReference type="InterPro" id="IPR002797">
    <property type="entry name" value="Polysacc_synth"/>
</dbReference>
<feature type="transmembrane region" description="Helical" evidence="6">
    <location>
        <begin position="474"/>
        <end position="495"/>
    </location>
</feature>
<sequence length="551" mass="61769">MNQRFLKGAMILSLSMFLTKILGIIYVIPFKALVGSQGQTLYSYAYTIYSLFISLSTLGIPVGMAKFVSKYQAQHEYDTARRAFKYSVIGMIIFGFLGFLAMYHLAPIYVHHILNNAASLLKTKAEQEALLNDGPDIIHMIQVCSIALTVIPVMSIIRGFFQGNRNMAPTSISQLVEQIVRILIILGGSFFIIKVQHHSYQEAVSISVFAAFLAGIASLIVLLYFWYWEVPGYDQKLAECPPHPKRKPSRLFIEILGCSIPFALLGLATSLYQNIDTLHFHQLLTKSGLAVKTQKVYYGMYITELAKMIMIPVSFALAFGQPLVPELTNYHQQKKNRAVGRTIRLALRLTLVITLPAVIGISLLADDVYLLLYPSTKSINQLGGNLFAIGAWLGIFYALYSIICSILQGLNLQRKGIYYLVFSLIIKYISNFLFVPLFGINGFIYSTILAYLSWIILSLLQIKKHSLLQFNQILCDCFPILCSSLVMGIAVSYLKHLLKTLSLGQKIQALIELGSCALLGAIIYFATYYLFMLLSKTVRKNIKSNKTKVAR</sequence>
<dbReference type="Proteomes" id="UP001432099">
    <property type="component" value="Chromosome"/>
</dbReference>